<feature type="compositionally biased region" description="Low complexity" evidence="2">
    <location>
        <begin position="657"/>
        <end position="674"/>
    </location>
</feature>
<dbReference type="AlphaFoldDB" id="A0A376B3A8"/>
<feature type="region of interest" description="Disordered" evidence="2">
    <location>
        <begin position="651"/>
        <end position="676"/>
    </location>
</feature>
<feature type="domain" description="BRCT" evidence="3">
    <location>
        <begin position="17"/>
        <end position="108"/>
    </location>
</feature>
<dbReference type="PROSITE" id="PS50172">
    <property type="entry name" value="BRCT"/>
    <property type="match status" value="2"/>
</dbReference>
<evidence type="ECO:0000313" key="4">
    <source>
        <dbReference type="EMBL" id="SSD59163.1"/>
    </source>
</evidence>
<dbReference type="PANTHER" id="PTHR13561">
    <property type="entry name" value="DNA REPLICATION REGULATOR DPB11-RELATED"/>
    <property type="match status" value="1"/>
</dbReference>
<sequence length="938" mass="107296">MLNSSTNNKVKNQKLHNIPPLLHNIRICPTGISSVSTTKTLMKILHHMGGIYSPNLTDDVDILLICDDILTKDCFQSEKYNFIVNKRSDDIILMNYNVLTTVVYTKWLDNAFTTMVNTSSKYDIKSYLQTNFSIKPLQLFHKSIFLARINPISDSILINGNSMDQKFFIKLCRSMGYKNSINTQCYIQHSSPAEHVMLSNDIKSSRVKWAIDDGLLIIHPKWLYDCFIRNMLINPMYYDLKKNYARKWDDIGAMHVIECWNNLDHQKTEMLLGAIIKNDDNNNNILHNVPLKKKSKLPNEINSTNTHTTWDKIFENGNNKNTSLGLEKYKTLSTKNNDQLSQTQDTEHKVFTACFFICYAFSSRHLKVLTEIITKNGGDIMPYADLNTISTNNKHVFFLIPHDLELQSIPNSIFSKLCKVSSKYQKITEFYIERCLHYKKLILPTDHWSKPFLYTKNFKCKNTANNSIKISISGFQNIELLHITKILKLLTKLNVGLEFSENLNKRTNVLIVNLAALSSKSISRTNPLWYKNKYADLFQLEMNFNMDTINNNDISIVTKESLRKKLEFIKSINPIPSVTPSILFELFELIHECASVGSTNFMSKQRFKKLYLNDQRWCITYPTNNRLDNETTNINLDNNLVWFIEVGDDNNNDNDTDSNSNSNNNPSFSNTSINKSLKNKRKEVLNKFNSSKDIERHHNISKNKNITINNTIDHENIKSKARKLSKQLSGDLLDSENLSKISVANSIQDTCTNGKIVHGSNDKNSQKQNVNMPSPAKRSSSWINFVKNESPVKKIRQDLNNYSSNNFNNNNANDNDDNDNNRSLNKVGGNTNRELGIKDVTPIPTNDVSKDNKETTVCVNNGYNNKNIVQNYFEGGKEDDYDKNNINKDRSTQITYGVPVVDGGKSKNINTDNYTNGSGRLTRNQLKASLRGSTTTGV</sequence>
<dbReference type="Gene3D" id="3.40.50.10190">
    <property type="entry name" value="BRCT domain"/>
    <property type="match status" value="4"/>
</dbReference>
<dbReference type="GO" id="GO:0033314">
    <property type="term" value="P:mitotic DNA replication checkpoint signaling"/>
    <property type="evidence" value="ECO:0007669"/>
    <property type="project" value="TreeGrafter"/>
</dbReference>
<accession>A0A376B3A8</accession>
<keyword evidence="1" id="KW-0677">Repeat</keyword>
<feature type="compositionally biased region" description="Low complexity" evidence="2">
    <location>
        <begin position="800"/>
        <end position="813"/>
    </location>
</feature>
<feature type="region of interest" description="Disordered" evidence="2">
    <location>
        <begin position="755"/>
        <end position="784"/>
    </location>
</feature>
<feature type="compositionally biased region" description="Polar residues" evidence="2">
    <location>
        <begin position="766"/>
        <end position="783"/>
    </location>
</feature>
<evidence type="ECO:0000256" key="2">
    <source>
        <dbReference type="SAM" id="MobiDB-lite"/>
    </source>
</evidence>
<protein>
    <recommendedName>
        <fullName evidence="3">BRCT domain-containing protein</fullName>
    </recommendedName>
</protein>
<dbReference type="EMBL" id="UFAJ01000100">
    <property type="protein sequence ID" value="SSD59163.1"/>
    <property type="molecule type" value="Genomic_DNA"/>
</dbReference>
<proteinExistence type="predicted"/>
<dbReference type="Proteomes" id="UP000262825">
    <property type="component" value="Unassembled WGS sequence"/>
</dbReference>
<evidence type="ECO:0000259" key="3">
    <source>
        <dbReference type="PROSITE" id="PS50172"/>
    </source>
</evidence>
<name>A0A376B3A8_9ASCO</name>
<feature type="region of interest" description="Disordered" evidence="2">
    <location>
        <begin position="800"/>
        <end position="848"/>
    </location>
</feature>
<keyword evidence="5" id="KW-1185">Reference proteome</keyword>
<evidence type="ECO:0000256" key="1">
    <source>
        <dbReference type="ARBA" id="ARBA00022737"/>
    </source>
</evidence>
<dbReference type="SUPFAM" id="SSF52113">
    <property type="entry name" value="BRCT domain"/>
    <property type="match status" value="2"/>
</dbReference>
<dbReference type="VEuPathDB" id="FungiDB:SCODWIG_00924"/>
<dbReference type="GO" id="GO:0006270">
    <property type="term" value="P:DNA replication initiation"/>
    <property type="evidence" value="ECO:0007669"/>
    <property type="project" value="TreeGrafter"/>
</dbReference>
<reference evidence="5" key="1">
    <citation type="submission" date="2018-06" db="EMBL/GenBank/DDBJ databases">
        <authorList>
            <person name="Guldener U."/>
        </authorList>
    </citation>
    <scope>NUCLEOTIDE SEQUENCE [LARGE SCALE GENOMIC DNA]</scope>
    <source>
        <strain evidence="5">UTAD17</strain>
    </source>
</reference>
<dbReference type="InterPro" id="IPR036420">
    <property type="entry name" value="BRCT_dom_sf"/>
</dbReference>
<organism evidence="4 5">
    <name type="scientific">Saccharomycodes ludwigii</name>
    <dbReference type="NCBI Taxonomy" id="36035"/>
    <lineage>
        <taxon>Eukaryota</taxon>
        <taxon>Fungi</taxon>
        <taxon>Dikarya</taxon>
        <taxon>Ascomycota</taxon>
        <taxon>Saccharomycotina</taxon>
        <taxon>Saccharomycetes</taxon>
        <taxon>Saccharomycodales</taxon>
        <taxon>Saccharomycodaceae</taxon>
        <taxon>Saccharomycodes</taxon>
    </lineage>
</organism>
<feature type="domain" description="BRCT" evidence="3">
    <location>
        <begin position="170"/>
        <end position="240"/>
    </location>
</feature>
<dbReference type="GO" id="GO:0007095">
    <property type="term" value="P:mitotic G2 DNA damage checkpoint signaling"/>
    <property type="evidence" value="ECO:0007669"/>
    <property type="project" value="TreeGrafter"/>
</dbReference>
<dbReference type="PANTHER" id="PTHR13561:SF20">
    <property type="entry name" value="DNA TOPOISOMERASE 2-BINDING PROTEIN 1"/>
    <property type="match status" value="1"/>
</dbReference>
<gene>
    <name evidence="4" type="ORF">SCODWIG_00924</name>
</gene>
<dbReference type="InterPro" id="IPR001357">
    <property type="entry name" value="BRCT_dom"/>
</dbReference>
<evidence type="ECO:0000313" key="5">
    <source>
        <dbReference type="Proteomes" id="UP000262825"/>
    </source>
</evidence>